<keyword evidence="2" id="KW-1185">Reference proteome</keyword>
<dbReference type="AlphaFoldDB" id="A0AAV1S1D6"/>
<organism evidence="1 2">
    <name type="scientific">Dovyalis caffra</name>
    <dbReference type="NCBI Taxonomy" id="77055"/>
    <lineage>
        <taxon>Eukaryota</taxon>
        <taxon>Viridiplantae</taxon>
        <taxon>Streptophyta</taxon>
        <taxon>Embryophyta</taxon>
        <taxon>Tracheophyta</taxon>
        <taxon>Spermatophyta</taxon>
        <taxon>Magnoliopsida</taxon>
        <taxon>eudicotyledons</taxon>
        <taxon>Gunneridae</taxon>
        <taxon>Pentapetalae</taxon>
        <taxon>rosids</taxon>
        <taxon>fabids</taxon>
        <taxon>Malpighiales</taxon>
        <taxon>Salicaceae</taxon>
        <taxon>Flacourtieae</taxon>
        <taxon>Dovyalis</taxon>
    </lineage>
</organism>
<sequence length="69" mass="7666">MIPNNLERPVMGWKEGNRADSALDTITEELFSAPISKLAITLSLMKNHGLVESALNYVNNPLPIHNIHD</sequence>
<name>A0AAV1S1D6_9ROSI</name>
<comment type="caution">
    <text evidence="1">The sequence shown here is derived from an EMBL/GenBank/DDBJ whole genome shotgun (WGS) entry which is preliminary data.</text>
</comment>
<protein>
    <submittedName>
        <fullName evidence="1">Uncharacterized protein</fullName>
    </submittedName>
</protein>
<accession>A0AAV1S1D6</accession>
<reference evidence="1 2" key="1">
    <citation type="submission" date="2024-01" db="EMBL/GenBank/DDBJ databases">
        <authorList>
            <person name="Waweru B."/>
        </authorList>
    </citation>
    <scope>NUCLEOTIDE SEQUENCE [LARGE SCALE GENOMIC DNA]</scope>
</reference>
<proteinExistence type="predicted"/>
<dbReference type="Proteomes" id="UP001314170">
    <property type="component" value="Unassembled WGS sequence"/>
</dbReference>
<evidence type="ECO:0000313" key="2">
    <source>
        <dbReference type="Proteomes" id="UP001314170"/>
    </source>
</evidence>
<dbReference type="EMBL" id="CAWUPB010001160">
    <property type="protein sequence ID" value="CAK7342796.1"/>
    <property type="molecule type" value="Genomic_DNA"/>
</dbReference>
<gene>
    <name evidence="1" type="ORF">DCAF_LOCUS16980</name>
</gene>
<evidence type="ECO:0000313" key="1">
    <source>
        <dbReference type="EMBL" id="CAK7342796.1"/>
    </source>
</evidence>